<feature type="transmembrane region" description="Helical" evidence="6">
    <location>
        <begin position="285"/>
        <end position="303"/>
    </location>
</feature>
<dbReference type="OrthoDB" id="2810795at2"/>
<dbReference type="Pfam" id="PF07690">
    <property type="entry name" value="MFS_1"/>
    <property type="match status" value="1"/>
</dbReference>
<sequence length="401" mass="42424">MNDAHLGCPALEQPVDRRERLPLGALLALATAGFITVMTEAMPAGLLPQMSSSLNVSQALIGQLVTLYAIGSILAAIPLTIATRGWRRRPLLLSAIGGFAIANSLTALSELYWLTLLARFIAGVFAGLLWALLAGYASRMVAPHLQGRAIAVAMLGAPLALSLGIPAGTLLGSLIGWRLSFAIMTGLTVVLVVWVRWQVPDFAGERVGNRLPLRQVLTLPGVRSVLLVTLTYVVAHNLLYTYIAPFLQPSGLAANVDRVLLVFGLASVLSLWVVGSLIDRWLRELMLISAGLFMLSAIALSLWRDSPNVVYIATAVWGLAFGAMPSLLQTASAKTAKEAADTAQSMLVTLWNVGIAGGGLMGGLLLGNLGVGAFPWIVAGLLVLTLSVTIKAREHGFPRAE</sequence>
<dbReference type="RefSeq" id="WP_123450930.1">
    <property type="nucleotide sequence ID" value="NZ_MOBX01000013.1"/>
</dbReference>
<dbReference type="InterPro" id="IPR011701">
    <property type="entry name" value="MFS"/>
</dbReference>
<evidence type="ECO:0000313" key="8">
    <source>
        <dbReference type="EMBL" id="RON81486.1"/>
    </source>
</evidence>
<evidence type="ECO:0000256" key="2">
    <source>
        <dbReference type="ARBA" id="ARBA00022475"/>
    </source>
</evidence>
<evidence type="ECO:0000256" key="5">
    <source>
        <dbReference type="ARBA" id="ARBA00023136"/>
    </source>
</evidence>
<feature type="transmembrane region" description="Helical" evidence="6">
    <location>
        <begin position="216"/>
        <end position="239"/>
    </location>
</feature>
<feature type="transmembrane region" description="Helical" evidence="6">
    <location>
        <begin position="59"/>
        <end position="79"/>
    </location>
</feature>
<reference evidence="8 9" key="1">
    <citation type="submission" date="2016-10" db="EMBL/GenBank/DDBJ databases">
        <title>Comparative genome analysis of multiple Pseudomonas spp. focuses on biocontrol and plant growth promoting traits.</title>
        <authorList>
            <person name="Tao X.-Y."/>
            <person name="Taylor C.G."/>
        </authorList>
    </citation>
    <scope>NUCLEOTIDE SEQUENCE [LARGE SCALE GENOMIC DNA]</scope>
    <source>
        <strain evidence="8 9">28B5</strain>
    </source>
</reference>
<keyword evidence="4 6" id="KW-1133">Transmembrane helix</keyword>
<keyword evidence="3 6" id="KW-0812">Transmembrane</keyword>
<dbReference type="PANTHER" id="PTHR43124:SF3">
    <property type="entry name" value="CHLORAMPHENICOL EFFLUX PUMP RV0191"/>
    <property type="match status" value="1"/>
</dbReference>
<dbReference type="SUPFAM" id="SSF103473">
    <property type="entry name" value="MFS general substrate transporter"/>
    <property type="match status" value="1"/>
</dbReference>
<proteinExistence type="predicted"/>
<feature type="domain" description="Major facilitator superfamily (MFS) profile" evidence="7">
    <location>
        <begin position="25"/>
        <end position="397"/>
    </location>
</feature>
<keyword evidence="5 6" id="KW-0472">Membrane</keyword>
<accession>A0A423MDX8</accession>
<evidence type="ECO:0000313" key="9">
    <source>
        <dbReference type="Proteomes" id="UP000285378"/>
    </source>
</evidence>
<dbReference type="InterPro" id="IPR050189">
    <property type="entry name" value="MFS_Efflux_Transporters"/>
</dbReference>
<dbReference type="PROSITE" id="PS50850">
    <property type="entry name" value="MFS"/>
    <property type="match status" value="1"/>
</dbReference>
<evidence type="ECO:0000256" key="1">
    <source>
        <dbReference type="ARBA" id="ARBA00004651"/>
    </source>
</evidence>
<feature type="transmembrane region" description="Helical" evidence="6">
    <location>
        <begin position="349"/>
        <end position="367"/>
    </location>
</feature>
<evidence type="ECO:0000256" key="6">
    <source>
        <dbReference type="SAM" id="Phobius"/>
    </source>
</evidence>
<comment type="subcellular location">
    <subcellularLocation>
        <location evidence="1">Cell membrane</location>
        <topology evidence="1">Multi-pass membrane protein</topology>
    </subcellularLocation>
</comment>
<protein>
    <submittedName>
        <fullName evidence="8">MFS transporter</fullName>
    </submittedName>
</protein>
<evidence type="ECO:0000256" key="4">
    <source>
        <dbReference type="ARBA" id="ARBA00022989"/>
    </source>
</evidence>
<dbReference type="InterPro" id="IPR020846">
    <property type="entry name" value="MFS_dom"/>
</dbReference>
<feature type="transmembrane region" description="Helical" evidence="6">
    <location>
        <begin position="259"/>
        <end position="278"/>
    </location>
</feature>
<dbReference type="PANTHER" id="PTHR43124">
    <property type="entry name" value="PURINE EFFLUX PUMP PBUE"/>
    <property type="match status" value="1"/>
</dbReference>
<dbReference type="Gene3D" id="1.20.1250.20">
    <property type="entry name" value="MFS general substrate transporter like domains"/>
    <property type="match status" value="1"/>
</dbReference>
<feature type="transmembrane region" description="Helical" evidence="6">
    <location>
        <begin position="21"/>
        <end position="39"/>
    </location>
</feature>
<dbReference type="EMBL" id="MOBX01000013">
    <property type="protein sequence ID" value="RON81486.1"/>
    <property type="molecule type" value="Genomic_DNA"/>
</dbReference>
<feature type="transmembrane region" description="Helical" evidence="6">
    <location>
        <begin position="91"/>
        <end position="114"/>
    </location>
</feature>
<comment type="caution">
    <text evidence="8">The sequence shown here is derived from an EMBL/GenBank/DDBJ whole genome shotgun (WGS) entry which is preliminary data.</text>
</comment>
<dbReference type="GO" id="GO:0005886">
    <property type="term" value="C:plasma membrane"/>
    <property type="evidence" value="ECO:0007669"/>
    <property type="project" value="UniProtKB-SubCell"/>
</dbReference>
<evidence type="ECO:0000256" key="3">
    <source>
        <dbReference type="ARBA" id="ARBA00022692"/>
    </source>
</evidence>
<dbReference type="Proteomes" id="UP000285378">
    <property type="component" value="Unassembled WGS sequence"/>
</dbReference>
<dbReference type="GO" id="GO:0022857">
    <property type="term" value="F:transmembrane transporter activity"/>
    <property type="evidence" value="ECO:0007669"/>
    <property type="project" value="InterPro"/>
</dbReference>
<dbReference type="AlphaFoldDB" id="A0A423MDX8"/>
<feature type="transmembrane region" description="Helical" evidence="6">
    <location>
        <begin position="175"/>
        <end position="195"/>
    </location>
</feature>
<organism evidence="8 9">
    <name type="scientific">Pseudomonas fluorescens</name>
    <dbReference type="NCBI Taxonomy" id="294"/>
    <lineage>
        <taxon>Bacteria</taxon>
        <taxon>Pseudomonadati</taxon>
        <taxon>Pseudomonadota</taxon>
        <taxon>Gammaproteobacteria</taxon>
        <taxon>Pseudomonadales</taxon>
        <taxon>Pseudomonadaceae</taxon>
        <taxon>Pseudomonas</taxon>
    </lineage>
</organism>
<feature type="transmembrane region" description="Helical" evidence="6">
    <location>
        <begin position="373"/>
        <end position="390"/>
    </location>
</feature>
<feature type="transmembrane region" description="Helical" evidence="6">
    <location>
        <begin position="309"/>
        <end position="328"/>
    </location>
</feature>
<dbReference type="InterPro" id="IPR036259">
    <property type="entry name" value="MFS_trans_sf"/>
</dbReference>
<name>A0A423MDX8_PSEFL</name>
<feature type="transmembrane region" description="Helical" evidence="6">
    <location>
        <begin position="120"/>
        <end position="137"/>
    </location>
</feature>
<gene>
    <name evidence="8" type="ORF">BK670_15045</name>
</gene>
<feature type="transmembrane region" description="Helical" evidence="6">
    <location>
        <begin position="149"/>
        <end position="169"/>
    </location>
</feature>
<dbReference type="CDD" id="cd17324">
    <property type="entry name" value="MFS_NepI_like"/>
    <property type="match status" value="1"/>
</dbReference>
<evidence type="ECO:0000259" key="7">
    <source>
        <dbReference type="PROSITE" id="PS50850"/>
    </source>
</evidence>
<keyword evidence="2" id="KW-1003">Cell membrane</keyword>